<evidence type="ECO:0000313" key="2">
    <source>
        <dbReference type="Proteomes" id="UP001155182"/>
    </source>
</evidence>
<protein>
    <submittedName>
        <fullName evidence="1">DUF4846 domain-containing protein</fullName>
    </submittedName>
</protein>
<dbReference type="AlphaFoldDB" id="A0A9X2JED0"/>
<dbReference type="InterPro" id="IPR032315">
    <property type="entry name" value="DUF4846"/>
</dbReference>
<dbReference type="Pfam" id="PF16138">
    <property type="entry name" value="DUF4846"/>
    <property type="match status" value="1"/>
</dbReference>
<name>A0A9X2JED0_9SPHI</name>
<keyword evidence="2" id="KW-1185">Reference proteome</keyword>
<reference evidence="1" key="1">
    <citation type="submission" date="2022-06" db="EMBL/GenBank/DDBJ databases">
        <title>Solitalea sp. MAHUQ-68 isolated from rhizospheric soil.</title>
        <authorList>
            <person name="Huq M.A."/>
        </authorList>
    </citation>
    <scope>NUCLEOTIDE SEQUENCE</scope>
    <source>
        <strain evidence="1">MAHUQ-68</strain>
    </source>
</reference>
<gene>
    <name evidence="1" type="ORF">NF867_05190</name>
</gene>
<organism evidence="1 2">
    <name type="scientific">Solitalea agri</name>
    <dbReference type="NCBI Taxonomy" id="2953739"/>
    <lineage>
        <taxon>Bacteria</taxon>
        <taxon>Pseudomonadati</taxon>
        <taxon>Bacteroidota</taxon>
        <taxon>Sphingobacteriia</taxon>
        <taxon>Sphingobacteriales</taxon>
        <taxon>Sphingobacteriaceae</taxon>
        <taxon>Solitalea</taxon>
    </lineage>
</organism>
<dbReference type="RefSeq" id="WP_252586538.1">
    <property type="nucleotide sequence ID" value="NZ_JAMWYS010000024.1"/>
</dbReference>
<sequence length="279" mass="32183">MYRLYLLATVTMFTFFSCKPDKPTDKFSIKGKTVSERIKPPKGFNWVIDEKGSFGEYLRNMKLEQYGAEILDYNNKPISNQFEHIAVIKKDIGSKDLQQCADAVIRLRADYLWEQKKHDQIEFHFTSGDLFKWNDYKNGIRPIVKSNEKVLFRQAATEDDSYVSYRKYLDILFTYAGTISLNRETQKIKSDREIKTGNIIVTPGSPGHAVIIVGSAINAKGEKVYLLAEGYTPAQSIHIITNPFDSQLDPWYKLSTTKNPTITARYIFKETNIRRFTSE</sequence>
<dbReference type="PROSITE" id="PS51257">
    <property type="entry name" value="PROKAR_LIPOPROTEIN"/>
    <property type="match status" value="1"/>
</dbReference>
<comment type="caution">
    <text evidence="1">The sequence shown here is derived from an EMBL/GenBank/DDBJ whole genome shotgun (WGS) entry which is preliminary data.</text>
</comment>
<evidence type="ECO:0000313" key="1">
    <source>
        <dbReference type="EMBL" id="MCO4292256.1"/>
    </source>
</evidence>
<dbReference type="Proteomes" id="UP001155182">
    <property type="component" value="Unassembled WGS sequence"/>
</dbReference>
<accession>A0A9X2JED0</accession>
<proteinExistence type="predicted"/>
<dbReference type="EMBL" id="JAMWYS010000024">
    <property type="protein sequence ID" value="MCO4292256.1"/>
    <property type="molecule type" value="Genomic_DNA"/>
</dbReference>